<proteinExistence type="predicted"/>
<organism evidence="1">
    <name type="scientific">Myoviridae sp. ctCo31</name>
    <dbReference type="NCBI Taxonomy" id="2825053"/>
    <lineage>
        <taxon>Viruses</taxon>
        <taxon>Duplodnaviria</taxon>
        <taxon>Heunggongvirae</taxon>
        <taxon>Uroviricota</taxon>
        <taxon>Caudoviricetes</taxon>
    </lineage>
</organism>
<reference evidence="1" key="1">
    <citation type="journal article" date="2021" name="Proc. Natl. Acad. Sci. U.S.A.">
        <title>A Catalog of Tens of Thousands of Viruses from Human Metagenomes Reveals Hidden Associations with Chronic Diseases.</title>
        <authorList>
            <person name="Tisza M.J."/>
            <person name="Buck C.B."/>
        </authorList>
    </citation>
    <scope>NUCLEOTIDE SEQUENCE</scope>
    <source>
        <strain evidence="1">CtCo31</strain>
    </source>
</reference>
<accession>A0A8S5UMN3</accession>
<sequence>METLEFTGDSEELILEKFKDGSVELSIEYETPDWGSPDDPAFVTASFTLPKEQVASLIKFLSEKLED</sequence>
<name>A0A8S5UMN3_9CAUD</name>
<evidence type="ECO:0000313" key="1">
    <source>
        <dbReference type="EMBL" id="DAF95683.1"/>
    </source>
</evidence>
<protein>
    <submittedName>
        <fullName evidence="1">BssS protein family protein</fullName>
    </submittedName>
</protein>
<dbReference type="EMBL" id="BK016109">
    <property type="protein sequence ID" value="DAF95683.1"/>
    <property type="molecule type" value="Genomic_DNA"/>
</dbReference>